<evidence type="ECO:0000313" key="1">
    <source>
        <dbReference type="EMBL" id="CAG8626420.1"/>
    </source>
</evidence>
<feature type="non-terminal residue" evidence="1">
    <location>
        <position position="1"/>
    </location>
</feature>
<evidence type="ECO:0000313" key="2">
    <source>
        <dbReference type="Proteomes" id="UP000789860"/>
    </source>
</evidence>
<protein>
    <submittedName>
        <fullName evidence="1">4066_t:CDS:1</fullName>
    </submittedName>
</protein>
<sequence length="78" mass="8858">PEEPENVSDDFVLIEDLDEEKIVDSNVWVEISADKTEEVMDTEDEDEEILSVNAAIHPAVDSNAKWDLITLFNELELP</sequence>
<feature type="non-terminal residue" evidence="1">
    <location>
        <position position="78"/>
    </location>
</feature>
<accession>A0ACA9N0L5</accession>
<dbReference type="Proteomes" id="UP000789860">
    <property type="component" value="Unassembled WGS sequence"/>
</dbReference>
<keyword evidence="2" id="KW-1185">Reference proteome</keyword>
<reference evidence="1" key="1">
    <citation type="submission" date="2021-06" db="EMBL/GenBank/DDBJ databases">
        <authorList>
            <person name="Kallberg Y."/>
            <person name="Tangrot J."/>
            <person name="Rosling A."/>
        </authorList>
    </citation>
    <scope>NUCLEOTIDE SEQUENCE</scope>
    <source>
        <strain evidence="1">AU212A</strain>
    </source>
</reference>
<dbReference type="EMBL" id="CAJVPM010018742">
    <property type="protein sequence ID" value="CAG8626420.1"/>
    <property type="molecule type" value="Genomic_DNA"/>
</dbReference>
<name>A0ACA9N0L5_9GLOM</name>
<gene>
    <name evidence="1" type="ORF">SCALOS_LOCUS7819</name>
</gene>
<organism evidence="1 2">
    <name type="scientific">Scutellospora calospora</name>
    <dbReference type="NCBI Taxonomy" id="85575"/>
    <lineage>
        <taxon>Eukaryota</taxon>
        <taxon>Fungi</taxon>
        <taxon>Fungi incertae sedis</taxon>
        <taxon>Mucoromycota</taxon>
        <taxon>Glomeromycotina</taxon>
        <taxon>Glomeromycetes</taxon>
        <taxon>Diversisporales</taxon>
        <taxon>Gigasporaceae</taxon>
        <taxon>Scutellospora</taxon>
    </lineage>
</organism>
<proteinExistence type="predicted"/>
<comment type="caution">
    <text evidence="1">The sequence shown here is derived from an EMBL/GenBank/DDBJ whole genome shotgun (WGS) entry which is preliminary data.</text>
</comment>